<comment type="caution">
    <text evidence="17">The sequence shown here is derived from an EMBL/GenBank/DDBJ whole genome shotgun (WGS) entry which is preliminary data.</text>
</comment>
<accession>A0A5C4J6Z5</accession>
<evidence type="ECO:0000313" key="18">
    <source>
        <dbReference type="Proteomes" id="UP000309174"/>
    </source>
</evidence>
<dbReference type="AlphaFoldDB" id="A0A5C4J6Z5"/>
<dbReference type="InterPro" id="IPR029068">
    <property type="entry name" value="Glyas_Bleomycin-R_OHBP_Dase"/>
</dbReference>
<evidence type="ECO:0000256" key="1">
    <source>
        <dbReference type="ARBA" id="ARBA00004395"/>
    </source>
</evidence>
<comment type="subunit">
    <text evidence="5">Homodimer.</text>
</comment>
<dbReference type="PANTHER" id="PTHR11959:SF1">
    <property type="entry name" value="4-HYDROXYPHENYLPYRUVATE DIOXYGENASE"/>
    <property type="match status" value="1"/>
</dbReference>
<evidence type="ECO:0000256" key="10">
    <source>
        <dbReference type="ARBA" id="ARBA00022964"/>
    </source>
</evidence>
<dbReference type="PIRSF" id="PIRSF009283">
    <property type="entry name" value="HPP_dOase"/>
    <property type="match status" value="1"/>
</dbReference>
<dbReference type="SUPFAM" id="SSF54593">
    <property type="entry name" value="Glyoxalase/Bleomycin resistance protein/Dihydroxybiphenyl dioxygenase"/>
    <property type="match status" value="1"/>
</dbReference>
<keyword evidence="18" id="KW-1185">Reference proteome</keyword>
<dbReference type="InterPro" id="IPR004360">
    <property type="entry name" value="Glyas_Fos-R_dOase_dom"/>
</dbReference>
<name>A0A5C4J6Z5_9ACTN</name>
<evidence type="ECO:0000256" key="5">
    <source>
        <dbReference type="ARBA" id="ARBA00011738"/>
    </source>
</evidence>
<keyword evidence="13" id="KW-0333">Golgi apparatus</keyword>
<dbReference type="GO" id="GO:0042802">
    <property type="term" value="F:identical protein binding"/>
    <property type="evidence" value="ECO:0007669"/>
    <property type="project" value="UniProtKB-ARBA"/>
</dbReference>
<feature type="binding site" evidence="15">
    <location>
        <position position="185"/>
    </location>
    <ligand>
        <name>Fe cation</name>
        <dbReference type="ChEBI" id="CHEBI:24875"/>
    </ligand>
</feature>
<dbReference type="PANTHER" id="PTHR11959">
    <property type="entry name" value="4-HYDROXYPHENYLPYRUVATE DIOXYGENASE"/>
    <property type="match status" value="1"/>
</dbReference>
<evidence type="ECO:0000256" key="4">
    <source>
        <dbReference type="ARBA" id="ARBA00005877"/>
    </source>
</evidence>
<keyword evidence="6" id="KW-0963">Cytoplasm</keyword>
<sequence>MTEAATDRQPLLGYHHLRYHVGNAKQAAHYYRTAFGFTPIAYSGPETGNRESVSWVLAQGDVRLVLTAGLLPGHLATDQQHQHGDGVRDIAFAVPDVHAAFDAALAGGAQAVSEPHEISDDHGKAELASIAGYGDTIHTFVDASGYSGPFLPGCRAVGGTGTVGGLKPLWTVPPGRGVGITGIDHIVCNVPLHEMNTWTEFYKRVLGLTQLVHYDDETVGTQYTSMMSKVVWDGTGKIKLNVNEPAQGKSLSQIQEYLNYYGDSGVQHIAFATDDIAATVTQMRDSGVRFMRVPDTYYDEVRERVDIDALDLDLARLADLGILLDQDEDGYLLQLFTEPAQDRPTLFYEVIERHGTRGFGLNNFKALFQAIEREQAARGNL</sequence>
<keyword evidence="8" id="KW-0677">Repeat</keyword>
<evidence type="ECO:0000256" key="11">
    <source>
        <dbReference type="ARBA" id="ARBA00023002"/>
    </source>
</evidence>
<dbReference type="EMBL" id="VCKW01000146">
    <property type="protein sequence ID" value="TMQ93470.1"/>
    <property type="molecule type" value="Genomic_DNA"/>
</dbReference>
<gene>
    <name evidence="17" type="primary">hppD</name>
    <name evidence="17" type="ORF">ETD83_25515</name>
</gene>
<evidence type="ECO:0000313" key="17">
    <source>
        <dbReference type="EMBL" id="TMQ93470.1"/>
    </source>
</evidence>
<evidence type="ECO:0000256" key="6">
    <source>
        <dbReference type="ARBA" id="ARBA00022490"/>
    </source>
</evidence>
<keyword evidence="10 17" id="KW-0223">Dioxygenase</keyword>
<keyword evidence="11 17" id="KW-0560">Oxidoreductase</keyword>
<evidence type="ECO:0000256" key="15">
    <source>
        <dbReference type="PIRSR" id="PIRSR009283-1"/>
    </source>
</evidence>
<evidence type="ECO:0000256" key="14">
    <source>
        <dbReference type="ARBA" id="ARBA00023136"/>
    </source>
</evidence>
<evidence type="ECO:0000256" key="12">
    <source>
        <dbReference type="ARBA" id="ARBA00023004"/>
    </source>
</evidence>
<organism evidence="17 18">
    <name type="scientific">Actinomadura soli</name>
    <dbReference type="NCBI Taxonomy" id="2508997"/>
    <lineage>
        <taxon>Bacteria</taxon>
        <taxon>Bacillati</taxon>
        <taxon>Actinomycetota</taxon>
        <taxon>Actinomycetes</taxon>
        <taxon>Streptosporangiales</taxon>
        <taxon>Thermomonosporaceae</taxon>
        <taxon>Actinomadura</taxon>
    </lineage>
</organism>
<evidence type="ECO:0000256" key="9">
    <source>
        <dbReference type="ARBA" id="ARBA00022824"/>
    </source>
</evidence>
<feature type="binding site" evidence="15">
    <location>
        <position position="268"/>
    </location>
    <ligand>
        <name>Fe cation</name>
        <dbReference type="ChEBI" id="CHEBI:24875"/>
    </ligand>
</feature>
<dbReference type="Gene3D" id="3.10.180.10">
    <property type="entry name" value="2,3-Dihydroxybiphenyl 1,2-Dioxygenase, domain 1"/>
    <property type="match status" value="2"/>
</dbReference>
<feature type="domain" description="VOC" evidence="16">
    <location>
        <begin position="13"/>
        <end position="143"/>
    </location>
</feature>
<feature type="binding site" evidence="15">
    <location>
        <position position="349"/>
    </location>
    <ligand>
        <name>Fe cation</name>
        <dbReference type="ChEBI" id="CHEBI:24875"/>
    </ligand>
</feature>
<dbReference type="CDD" id="cd07250">
    <property type="entry name" value="HPPD_C_like"/>
    <property type="match status" value="1"/>
</dbReference>
<keyword evidence="7 15" id="KW-0479">Metal-binding</keyword>
<keyword evidence="9" id="KW-0256">Endoplasmic reticulum</keyword>
<dbReference type="Proteomes" id="UP000309174">
    <property type="component" value="Unassembled WGS sequence"/>
</dbReference>
<dbReference type="InterPro" id="IPR041735">
    <property type="entry name" value="4OHPhenylPyrv_dOase_C"/>
</dbReference>
<feature type="domain" description="VOC" evidence="16">
    <location>
        <begin position="182"/>
        <end position="338"/>
    </location>
</feature>
<proteinExistence type="inferred from homology"/>
<evidence type="ECO:0000256" key="7">
    <source>
        <dbReference type="ARBA" id="ARBA00022723"/>
    </source>
</evidence>
<keyword evidence="12 15" id="KW-0408">Iron</keyword>
<dbReference type="GO" id="GO:0005737">
    <property type="term" value="C:cytoplasm"/>
    <property type="evidence" value="ECO:0007669"/>
    <property type="project" value="UniProtKB-SubCell"/>
</dbReference>
<protein>
    <submittedName>
        <fullName evidence="17">4-hydroxyphenylpyruvate dioxygenase</fullName>
        <ecNumber evidence="17">1.13.11.27</ecNumber>
    </submittedName>
</protein>
<dbReference type="RefSeq" id="WP_138647739.1">
    <property type="nucleotide sequence ID" value="NZ_VCKW01000146.1"/>
</dbReference>
<dbReference type="FunFam" id="3.10.180.10:FF:000022">
    <property type="entry name" value="4-hydroxyphenylpyruvate dioxygenase"/>
    <property type="match status" value="1"/>
</dbReference>
<dbReference type="PROSITE" id="PS51819">
    <property type="entry name" value="VOC"/>
    <property type="match status" value="2"/>
</dbReference>
<evidence type="ECO:0000256" key="3">
    <source>
        <dbReference type="ARBA" id="ARBA00004496"/>
    </source>
</evidence>
<comment type="subcellular location">
    <subcellularLocation>
        <location evidence="3">Cytoplasm</location>
    </subcellularLocation>
    <subcellularLocation>
        <location evidence="2">Endoplasmic reticulum membrane</location>
        <topology evidence="2">Peripheral membrane protein</topology>
    </subcellularLocation>
    <subcellularLocation>
        <location evidence="1">Golgi apparatus membrane</location>
        <topology evidence="1">Peripheral membrane protein</topology>
    </subcellularLocation>
</comment>
<keyword evidence="14" id="KW-0472">Membrane</keyword>
<keyword evidence="17" id="KW-0670">Pyruvate</keyword>
<dbReference type="EC" id="1.13.11.27" evidence="17"/>
<dbReference type="OrthoDB" id="9780241at2"/>
<evidence type="ECO:0000259" key="16">
    <source>
        <dbReference type="PROSITE" id="PS51819"/>
    </source>
</evidence>
<dbReference type="GO" id="GO:0006572">
    <property type="term" value="P:L-tyrosine catabolic process"/>
    <property type="evidence" value="ECO:0007669"/>
    <property type="project" value="TreeGrafter"/>
</dbReference>
<dbReference type="GO" id="GO:0046872">
    <property type="term" value="F:metal ion binding"/>
    <property type="evidence" value="ECO:0007669"/>
    <property type="project" value="UniProtKB-KW"/>
</dbReference>
<dbReference type="GO" id="GO:0003868">
    <property type="term" value="F:4-hydroxyphenylpyruvate dioxygenase activity"/>
    <property type="evidence" value="ECO:0007669"/>
    <property type="project" value="UniProtKB-EC"/>
</dbReference>
<dbReference type="CDD" id="cd08342">
    <property type="entry name" value="HPPD_N_like"/>
    <property type="match status" value="1"/>
</dbReference>
<dbReference type="InterPro" id="IPR037523">
    <property type="entry name" value="VOC_core"/>
</dbReference>
<evidence type="ECO:0000256" key="8">
    <source>
        <dbReference type="ARBA" id="ARBA00022737"/>
    </source>
</evidence>
<dbReference type="Pfam" id="PF00903">
    <property type="entry name" value="Glyoxalase"/>
    <property type="match status" value="1"/>
</dbReference>
<dbReference type="Pfam" id="PF14696">
    <property type="entry name" value="Glyoxalase_5"/>
    <property type="match status" value="1"/>
</dbReference>
<evidence type="ECO:0000256" key="13">
    <source>
        <dbReference type="ARBA" id="ARBA00023034"/>
    </source>
</evidence>
<dbReference type="NCBIfam" id="TIGR01263">
    <property type="entry name" value="4HPPD"/>
    <property type="match status" value="1"/>
</dbReference>
<comment type="cofactor">
    <cofactor evidence="15">
        <name>Fe cation</name>
        <dbReference type="ChEBI" id="CHEBI:24875"/>
    </cofactor>
    <text evidence="15">Binds 1 Fe cation per subunit.</text>
</comment>
<dbReference type="InterPro" id="IPR041736">
    <property type="entry name" value="4OHPhenylPyrv_dOase_N"/>
</dbReference>
<dbReference type="InterPro" id="IPR005956">
    <property type="entry name" value="4OHPhenylPyrv_dOase"/>
</dbReference>
<comment type="similarity">
    <text evidence="4">Belongs to the 4HPPD family.</text>
</comment>
<reference evidence="17 18" key="1">
    <citation type="submission" date="2019-05" db="EMBL/GenBank/DDBJ databases">
        <title>Draft genome sequence of Actinomadura sp. 14C53.</title>
        <authorList>
            <person name="Saricaoglu S."/>
            <person name="Isik K."/>
        </authorList>
    </citation>
    <scope>NUCLEOTIDE SEQUENCE [LARGE SCALE GENOMIC DNA]</scope>
    <source>
        <strain evidence="17 18">14C53</strain>
    </source>
</reference>
<evidence type="ECO:0000256" key="2">
    <source>
        <dbReference type="ARBA" id="ARBA00004406"/>
    </source>
</evidence>